<accession>A0ABD6CBE7</accession>
<dbReference type="Pfam" id="PF09339">
    <property type="entry name" value="HTH_IclR"/>
    <property type="match status" value="1"/>
</dbReference>
<proteinExistence type="predicted"/>
<protein>
    <submittedName>
        <fullName evidence="2">Helix-turn-helix domain-containing protein</fullName>
    </submittedName>
</protein>
<sequence>MAQPNWMRAADEDILRHLKEERPDYLALVANRLGMHLGYVERRTEVLVEHGLVEQVSEEVVYRTTELGEQYLAGEIDDSSLGLASCD</sequence>
<dbReference type="Gene3D" id="1.10.10.10">
    <property type="entry name" value="Winged helix-like DNA-binding domain superfamily/Winged helix DNA-binding domain"/>
    <property type="match status" value="1"/>
</dbReference>
<name>A0ABD6CBE7_9EURY</name>
<dbReference type="SUPFAM" id="SSF46785">
    <property type="entry name" value="Winged helix' DNA-binding domain"/>
    <property type="match status" value="1"/>
</dbReference>
<keyword evidence="3" id="KW-1185">Reference proteome</keyword>
<comment type="caution">
    <text evidence="2">The sequence shown here is derived from an EMBL/GenBank/DDBJ whole genome shotgun (WGS) entry which is preliminary data.</text>
</comment>
<evidence type="ECO:0000313" key="2">
    <source>
        <dbReference type="EMBL" id="MFD1587565.1"/>
    </source>
</evidence>
<dbReference type="InterPro" id="IPR036388">
    <property type="entry name" value="WH-like_DNA-bd_sf"/>
</dbReference>
<evidence type="ECO:0000259" key="1">
    <source>
        <dbReference type="Pfam" id="PF09339"/>
    </source>
</evidence>
<organism evidence="2 3">
    <name type="scientific">Halorientalis brevis</name>
    <dbReference type="NCBI Taxonomy" id="1126241"/>
    <lineage>
        <taxon>Archaea</taxon>
        <taxon>Methanobacteriati</taxon>
        <taxon>Methanobacteriota</taxon>
        <taxon>Stenosarchaea group</taxon>
        <taxon>Halobacteria</taxon>
        <taxon>Halobacteriales</taxon>
        <taxon>Haloarculaceae</taxon>
        <taxon>Halorientalis</taxon>
    </lineage>
</organism>
<evidence type="ECO:0000313" key="3">
    <source>
        <dbReference type="Proteomes" id="UP001597119"/>
    </source>
</evidence>
<reference evidence="2 3" key="1">
    <citation type="journal article" date="2019" name="Int. J. Syst. Evol. Microbiol.">
        <title>The Global Catalogue of Microorganisms (GCM) 10K type strain sequencing project: providing services to taxonomists for standard genome sequencing and annotation.</title>
        <authorList>
            <consortium name="The Broad Institute Genomics Platform"/>
            <consortium name="The Broad Institute Genome Sequencing Center for Infectious Disease"/>
            <person name="Wu L."/>
            <person name="Ma J."/>
        </authorList>
    </citation>
    <scope>NUCLEOTIDE SEQUENCE [LARGE SCALE GENOMIC DNA]</scope>
    <source>
        <strain evidence="2 3">CGMCC 1.12125</strain>
    </source>
</reference>
<feature type="domain" description="HTH iclR-type" evidence="1">
    <location>
        <begin position="13"/>
        <end position="56"/>
    </location>
</feature>
<gene>
    <name evidence="2" type="ORF">ACFR9U_11260</name>
</gene>
<dbReference type="AlphaFoldDB" id="A0ABD6CBE7"/>
<dbReference type="InterPro" id="IPR036390">
    <property type="entry name" value="WH_DNA-bd_sf"/>
</dbReference>
<dbReference type="RefSeq" id="WP_247373007.1">
    <property type="nucleotide sequence ID" value="NZ_JALLGV010000001.1"/>
</dbReference>
<dbReference type="InterPro" id="IPR005471">
    <property type="entry name" value="Tscrpt_reg_IclR_N"/>
</dbReference>
<dbReference type="Proteomes" id="UP001597119">
    <property type="component" value="Unassembled WGS sequence"/>
</dbReference>
<dbReference type="EMBL" id="JBHUDJ010000003">
    <property type="protein sequence ID" value="MFD1587565.1"/>
    <property type="molecule type" value="Genomic_DNA"/>
</dbReference>